<evidence type="ECO:0000256" key="7">
    <source>
        <dbReference type="ARBA" id="ARBA00023136"/>
    </source>
</evidence>
<comment type="caution">
    <text evidence="9">The sequence shown here is derived from an EMBL/GenBank/DDBJ whole genome shotgun (WGS) entry which is preliminary data.</text>
</comment>
<evidence type="ECO:0000256" key="5">
    <source>
        <dbReference type="ARBA" id="ARBA00022692"/>
    </source>
</evidence>
<comment type="subcellular location">
    <subcellularLocation>
        <location evidence="1">Cell inner membrane</location>
        <topology evidence="1">Single-pass membrane protein</topology>
    </subcellularLocation>
</comment>
<keyword evidence="10" id="KW-1185">Reference proteome</keyword>
<dbReference type="GO" id="GO:0015627">
    <property type="term" value="C:type II protein secretion system complex"/>
    <property type="evidence" value="ECO:0007669"/>
    <property type="project" value="InterPro"/>
</dbReference>
<dbReference type="AlphaFoldDB" id="A0A0F5ICM0"/>
<dbReference type="EMBL" id="JWIR02000006">
    <property type="protein sequence ID" value="KKB42927.1"/>
    <property type="molecule type" value="Genomic_DNA"/>
</dbReference>
<reference evidence="9" key="1">
    <citation type="submission" date="2015-02" db="EMBL/GenBank/DDBJ databases">
        <title>Genome Assembly of Bacillaceae bacterium MTCC 8252.</title>
        <authorList>
            <person name="Verma A."/>
            <person name="Khatri I."/>
            <person name="Mual P."/>
            <person name="Subramanian S."/>
            <person name="Krishnamurthi S."/>
        </authorList>
    </citation>
    <scope>NUCLEOTIDE SEQUENCE [LARGE SCALE GENOMIC DNA]</scope>
    <source>
        <strain evidence="9">MTCC 8252</strain>
    </source>
</reference>
<keyword evidence="5" id="KW-0812">Transmembrane</keyword>
<dbReference type="InterPro" id="IPR016785">
    <property type="entry name" value="ComGD"/>
</dbReference>
<protein>
    <submittedName>
        <fullName evidence="9">Late competence protein ComGD</fullName>
    </submittedName>
</protein>
<keyword evidence="7" id="KW-0472">Membrane</keyword>
<evidence type="ECO:0000313" key="9">
    <source>
        <dbReference type="EMBL" id="KKB42927.1"/>
    </source>
</evidence>
<gene>
    <name evidence="9" type="ORF">QY95_03034</name>
</gene>
<keyword evidence="3" id="KW-0488">Methylation</keyword>
<dbReference type="STRING" id="1221996.QY95_03034"/>
<keyword evidence="6" id="KW-1133">Transmembrane helix</keyword>
<dbReference type="Proteomes" id="UP000031563">
    <property type="component" value="Unassembled WGS sequence"/>
</dbReference>
<dbReference type="PIRSF" id="PIRSF021292">
    <property type="entry name" value="Competence_ComGD"/>
    <property type="match status" value="1"/>
</dbReference>
<name>A0A0F5ICM0_BACTR</name>
<dbReference type="NCBIfam" id="NF040982">
    <property type="entry name" value="ComGD"/>
    <property type="match status" value="1"/>
</dbReference>
<evidence type="ECO:0000256" key="1">
    <source>
        <dbReference type="ARBA" id="ARBA00004377"/>
    </source>
</evidence>
<evidence type="ECO:0000259" key="8">
    <source>
        <dbReference type="Pfam" id="PF12019"/>
    </source>
</evidence>
<evidence type="ECO:0000256" key="4">
    <source>
        <dbReference type="ARBA" id="ARBA00022519"/>
    </source>
</evidence>
<feature type="domain" description="General secretion pathway GspH" evidence="8">
    <location>
        <begin position="37"/>
        <end position="126"/>
    </location>
</feature>
<evidence type="ECO:0000313" key="10">
    <source>
        <dbReference type="Proteomes" id="UP000031563"/>
    </source>
</evidence>
<proteinExistence type="predicted"/>
<evidence type="ECO:0000256" key="6">
    <source>
        <dbReference type="ARBA" id="ARBA00022989"/>
    </source>
</evidence>
<dbReference type="GO" id="GO:0030420">
    <property type="term" value="P:establishment of competence for transformation"/>
    <property type="evidence" value="ECO:0007669"/>
    <property type="project" value="InterPro"/>
</dbReference>
<keyword evidence="4" id="KW-0997">Cell inner membrane</keyword>
<accession>A0A0F5ICM0</accession>
<organism evidence="9 10">
    <name type="scientific">Bacillus thermotolerans</name>
    <name type="common">Quasibacillus thermotolerans</name>
    <dbReference type="NCBI Taxonomy" id="1221996"/>
    <lineage>
        <taxon>Bacteria</taxon>
        <taxon>Bacillati</taxon>
        <taxon>Bacillota</taxon>
        <taxon>Bacilli</taxon>
        <taxon>Bacillales</taxon>
        <taxon>Bacillaceae</taxon>
        <taxon>Bacillus</taxon>
    </lineage>
</organism>
<dbReference type="GO" id="GO:0005886">
    <property type="term" value="C:plasma membrane"/>
    <property type="evidence" value="ECO:0007669"/>
    <property type="project" value="UniProtKB-SubCell"/>
</dbReference>
<dbReference type="OrthoDB" id="1653576at2"/>
<sequence>MLEVLLVLSVMLVLLSVLVLPLPKLTASAEKNQFFYQLQADLFFAQAYAISRQERVEVRFSSNPQGYTVHSLSGSSLSLHRTMPQSVTYIAGSLSKMTFLPNGNTIEFGLLRFMHRGESISYVVQIGKGRFYVQKE</sequence>
<evidence type="ECO:0000256" key="2">
    <source>
        <dbReference type="ARBA" id="ARBA00022475"/>
    </source>
</evidence>
<evidence type="ECO:0000256" key="3">
    <source>
        <dbReference type="ARBA" id="ARBA00022481"/>
    </source>
</evidence>
<dbReference type="InterPro" id="IPR022346">
    <property type="entry name" value="T2SS_GspH"/>
</dbReference>
<keyword evidence="2" id="KW-1003">Cell membrane</keyword>
<dbReference type="Pfam" id="PF12019">
    <property type="entry name" value="GspH"/>
    <property type="match status" value="1"/>
</dbReference>
<dbReference type="GO" id="GO:0015628">
    <property type="term" value="P:protein secretion by the type II secretion system"/>
    <property type="evidence" value="ECO:0007669"/>
    <property type="project" value="InterPro"/>
</dbReference>